<dbReference type="Proteomes" id="UP000460298">
    <property type="component" value="Unassembled WGS sequence"/>
</dbReference>
<name>A0A833LXQ4_9LEPT</name>
<reference evidence="1 2" key="1">
    <citation type="submission" date="2019-10" db="EMBL/GenBank/DDBJ databases">
        <title>Extracellular Electron Transfer in a Candidatus Methanoperedens spp. Enrichment Culture.</title>
        <authorList>
            <person name="Berger S."/>
            <person name="Rangel Shaw D."/>
            <person name="Berben T."/>
            <person name="In 'T Zandt M."/>
            <person name="Frank J."/>
            <person name="Reimann J."/>
            <person name="Jetten M.S.M."/>
            <person name="Welte C.U."/>
        </authorList>
    </citation>
    <scope>NUCLEOTIDE SEQUENCE [LARGE SCALE GENOMIC DNA]</scope>
    <source>
        <strain evidence="1">SB12</strain>
    </source>
</reference>
<proteinExistence type="predicted"/>
<evidence type="ECO:0000313" key="1">
    <source>
        <dbReference type="EMBL" id="KAB2933503.1"/>
    </source>
</evidence>
<evidence type="ECO:0000313" key="2">
    <source>
        <dbReference type="Proteomes" id="UP000460298"/>
    </source>
</evidence>
<sequence>MKRTFLLLALLLFNQCSLLKKPENNDDTALALLLGISAGCVIGGQTFTPSAGVTCSGGTASGTGTLTAVGDKDEVFMQITPSIGAAGFLRVFTYAPSGNITHASSVSVNISAAGQMSNHQNFSGDGVPFTSGPSATFCLEFHGEHDHILYKNAACSAVAGAEAGFTRTGSQEAWGFELNNATLSNAIFFSEGRLTE</sequence>
<dbReference type="AlphaFoldDB" id="A0A833LXQ4"/>
<protein>
    <submittedName>
        <fullName evidence="1">Uncharacterized protein</fullName>
    </submittedName>
</protein>
<dbReference type="EMBL" id="WBUI01000005">
    <property type="protein sequence ID" value="KAB2933503.1"/>
    <property type="molecule type" value="Genomic_DNA"/>
</dbReference>
<gene>
    <name evidence="1" type="ORF">F9K24_06545</name>
</gene>
<comment type="caution">
    <text evidence="1">The sequence shown here is derived from an EMBL/GenBank/DDBJ whole genome shotgun (WGS) entry which is preliminary data.</text>
</comment>
<accession>A0A833LXQ4</accession>
<organism evidence="1 2">
    <name type="scientific">Leptonema illini</name>
    <dbReference type="NCBI Taxonomy" id="183"/>
    <lineage>
        <taxon>Bacteria</taxon>
        <taxon>Pseudomonadati</taxon>
        <taxon>Spirochaetota</taxon>
        <taxon>Spirochaetia</taxon>
        <taxon>Leptospirales</taxon>
        <taxon>Leptospiraceae</taxon>
        <taxon>Leptonema</taxon>
    </lineage>
</organism>